<gene>
    <name evidence="8" type="ORF">GMJLKIPL_0669</name>
</gene>
<evidence type="ECO:0000256" key="5">
    <source>
        <dbReference type="ARBA" id="ARBA00023136"/>
    </source>
</evidence>
<dbReference type="Pfam" id="PF09335">
    <property type="entry name" value="VTT_dom"/>
    <property type="match status" value="1"/>
</dbReference>
<feature type="transmembrane region" description="Helical" evidence="6">
    <location>
        <begin position="28"/>
        <end position="51"/>
    </location>
</feature>
<evidence type="ECO:0000256" key="1">
    <source>
        <dbReference type="ARBA" id="ARBA00004651"/>
    </source>
</evidence>
<sequence length="183" mass="19375">MLAENVFPPIPSEVIMPLSGYVAARGQLTFAGVLLAGTAGSLAGALFWYAVGRWIGRDRLKRFAARHGRWLTLSPAEVDRASAWFARRGVWAVLVGRLVPGVRTLVSVPAGVAGMPLIPFLLASAVGTLLWTGLLGAAGYVLAESYRAVGGWIEPAGNAVLILALGVYGYRVATFRKQAGELQ</sequence>
<reference evidence="8" key="2">
    <citation type="submission" date="2021-08" db="EMBL/GenBank/DDBJ databases">
        <authorList>
            <person name="Tani A."/>
            <person name="Ola A."/>
            <person name="Ogura Y."/>
            <person name="Katsura K."/>
            <person name="Hayashi T."/>
        </authorList>
    </citation>
    <scope>NUCLEOTIDE SEQUENCE</scope>
    <source>
        <strain evidence="8">DSM 17168</strain>
    </source>
</reference>
<name>A0ABQ4S8F0_9HYPH</name>
<keyword evidence="9" id="KW-1185">Reference proteome</keyword>
<protein>
    <recommendedName>
        <fullName evidence="7">VTT domain-containing protein</fullName>
    </recommendedName>
</protein>
<accession>A0ABQ4S8F0</accession>
<evidence type="ECO:0000313" key="8">
    <source>
        <dbReference type="EMBL" id="GJD98758.1"/>
    </source>
</evidence>
<dbReference type="InterPro" id="IPR032816">
    <property type="entry name" value="VTT_dom"/>
</dbReference>
<evidence type="ECO:0000256" key="3">
    <source>
        <dbReference type="ARBA" id="ARBA00022692"/>
    </source>
</evidence>
<proteinExistence type="predicted"/>
<organism evidence="8 9">
    <name type="scientific">Methylobacterium isbiliense</name>
    <dbReference type="NCBI Taxonomy" id="315478"/>
    <lineage>
        <taxon>Bacteria</taxon>
        <taxon>Pseudomonadati</taxon>
        <taxon>Pseudomonadota</taxon>
        <taxon>Alphaproteobacteria</taxon>
        <taxon>Hyphomicrobiales</taxon>
        <taxon>Methylobacteriaceae</taxon>
        <taxon>Methylobacterium</taxon>
    </lineage>
</organism>
<dbReference type="Proteomes" id="UP001055153">
    <property type="component" value="Unassembled WGS sequence"/>
</dbReference>
<dbReference type="InterPro" id="IPR051311">
    <property type="entry name" value="DedA_domain"/>
</dbReference>
<evidence type="ECO:0000256" key="2">
    <source>
        <dbReference type="ARBA" id="ARBA00022475"/>
    </source>
</evidence>
<dbReference type="PANTHER" id="PTHR42709">
    <property type="entry name" value="ALKALINE PHOSPHATASE LIKE PROTEIN"/>
    <property type="match status" value="1"/>
</dbReference>
<feature type="domain" description="VTT" evidence="7">
    <location>
        <begin position="10"/>
        <end position="140"/>
    </location>
</feature>
<keyword evidence="4 6" id="KW-1133">Transmembrane helix</keyword>
<keyword evidence="5 6" id="KW-0472">Membrane</keyword>
<dbReference type="EMBL" id="BPQQ01000007">
    <property type="protein sequence ID" value="GJD98758.1"/>
    <property type="molecule type" value="Genomic_DNA"/>
</dbReference>
<comment type="subcellular location">
    <subcellularLocation>
        <location evidence="1">Cell membrane</location>
        <topology evidence="1">Multi-pass membrane protein</topology>
    </subcellularLocation>
</comment>
<dbReference type="RefSeq" id="WP_238233709.1">
    <property type="nucleotide sequence ID" value="NZ_BPQQ01000007.1"/>
</dbReference>
<keyword evidence="3 6" id="KW-0812">Transmembrane</keyword>
<feature type="transmembrane region" description="Helical" evidence="6">
    <location>
        <begin position="120"/>
        <end position="143"/>
    </location>
</feature>
<reference evidence="8" key="1">
    <citation type="journal article" date="2021" name="Front. Microbiol.">
        <title>Comprehensive Comparative Genomics and Phenotyping of Methylobacterium Species.</title>
        <authorList>
            <person name="Alessa O."/>
            <person name="Ogura Y."/>
            <person name="Fujitani Y."/>
            <person name="Takami H."/>
            <person name="Hayashi T."/>
            <person name="Sahin N."/>
            <person name="Tani A."/>
        </authorList>
    </citation>
    <scope>NUCLEOTIDE SEQUENCE</scope>
    <source>
        <strain evidence="8">DSM 17168</strain>
    </source>
</reference>
<evidence type="ECO:0000313" key="9">
    <source>
        <dbReference type="Proteomes" id="UP001055153"/>
    </source>
</evidence>
<evidence type="ECO:0000259" key="7">
    <source>
        <dbReference type="Pfam" id="PF09335"/>
    </source>
</evidence>
<evidence type="ECO:0000256" key="6">
    <source>
        <dbReference type="SAM" id="Phobius"/>
    </source>
</evidence>
<feature type="transmembrane region" description="Helical" evidence="6">
    <location>
        <begin position="149"/>
        <end position="170"/>
    </location>
</feature>
<evidence type="ECO:0000256" key="4">
    <source>
        <dbReference type="ARBA" id="ARBA00022989"/>
    </source>
</evidence>
<keyword evidence="2" id="KW-1003">Cell membrane</keyword>
<comment type="caution">
    <text evidence="8">The sequence shown here is derived from an EMBL/GenBank/DDBJ whole genome shotgun (WGS) entry which is preliminary data.</text>
</comment>
<dbReference type="PANTHER" id="PTHR42709:SF6">
    <property type="entry name" value="UNDECAPRENYL PHOSPHATE TRANSPORTER A"/>
    <property type="match status" value="1"/>
</dbReference>